<dbReference type="InterPro" id="IPR002018">
    <property type="entry name" value="CarbesteraseB"/>
</dbReference>
<evidence type="ECO:0000256" key="3">
    <source>
        <dbReference type="RuleBase" id="RU361235"/>
    </source>
</evidence>
<keyword evidence="3" id="KW-0732">Signal</keyword>
<feature type="chain" id="PRO_5025715118" description="Carboxylic ester hydrolase" evidence="3">
    <location>
        <begin position="19"/>
        <end position="566"/>
    </location>
</feature>
<name>A0A6A6BKT8_9PEZI</name>
<feature type="signal peptide" evidence="3">
    <location>
        <begin position="1"/>
        <end position="18"/>
    </location>
</feature>
<reference evidence="5" key="1">
    <citation type="journal article" date="2020" name="Stud. Mycol.">
        <title>101 Dothideomycetes genomes: a test case for predicting lifestyles and emergence of pathogens.</title>
        <authorList>
            <person name="Haridas S."/>
            <person name="Albert R."/>
            <person name="Binder M."/>
            <person name="Bloem J."/>
            <person name="Labutti K."/>
            <person name="Salamov A."/>
            <person name="Andreopoulos B."/>
            <person name="Baker S."/>
            <person name="Barry K."/>
            <person name="Bills G."/>
            <person name="Bluhm B."/>
            <person name="Cannon C."/>
            <person name="Castanera R."/>
            <person name="Culley D."/>
            <person name="Daum C."/>
            <person name="Ezra D."/>
            <person name="Gonzalez J."/>
            <person name="Henrissat B."/>
            <person name="Kuo A."/>
            <person name="Liang C."/>
            <person name="Lipzen A."/>
            <person name="Lutzoni F."/>
            <person name="Magnuson J."/>
            <person name="Mondo S."/>
            <person name="Nolan M."/>
            <person name="Ohm R."/>
            <person name="Pangilinan J."/>
            <person name="Park H.-J."/>
            <person name="Ramirez L."/>
            <person name="Alfaro M."/>
            <person name="Sun H."/>
            <person name="Tritt A."/>
            <person name="Yoshinaga Y."/>
            <person name="Zwiers L.-H."/>
            <person name="Turgeon B."/>
            <person name="Goodwin S."/>
            <person name="Spatafora J."/>
            <person name="Crous P."/>
            <person name="Grigoriev I."/>
        </authorList>
    </citation>
    <scope>NUCLEOTIDE SEQUENCE</scope>
    <source>
        <strain evidence="5">CBS 121167</strain>
    </source>
</reference>
<keyword evidence="6" id="KW-1185">Reference proteome</keyword>
<dbReference type="RefSeq" id="XP_033400454.1">
    <property type="nucleotide sequence ID" value="XM_033536563.1"/>
</dbReference>
<dbReference type="InterPro" id="IPR019826">
    <property type="entry name" value="Carboxylesterase_B_AS"/>
</dbReference>
<dbReference type="Pfam" id="PF00135">
    <property type="entry name" value="COesterase"/>
    <property type="match status" value="1"/>
</dbReference>
<dbReference type="AlphaFoldDB" id="A0A6A6BKT8"/>
<dbReference type="EC" id="3.1.1.-" evidence="3"/>
<dbReference type="OrthoDB" id="408631at2759"/>
<proteinExistence type="inferred from homology"/>
<dbReference type="GeneID" id="54294059"/>
<protein>
    <recommendedName>
        <fullName evidence="3">Carboxylic ester hydrolase</fullName>
        <ecNumber evidence="3">3.1.1.-</ecNumber>
    </recommendedName>
</protein>
<keyword evidence="2 3" id="KW-0378">Hydrolase</keyword>
<dbReference type="GO" id="GO:0052689">
    <property type="term" value="F:carboxylic ester hydrolase activity"/>
    <property type="evidence" value="ECO:0007669"/>
    <property type="project" value="TreeGrafter"/>
</dbReference>
<dbReference type="PANTHER" id="PTHR43918:SF4">
    <property type="entry name" value="CARBOXYLIC ESTER HYDROLASE"/>
    <property type="match status" value="1"/>
</dbReference>
<dbReference type="InterPro" id="IPR029058">
    <property type="entry name" value="AB_hydrolase_fold"/>
</dbReference>
<accession>A0A6A6BKT8</accession>
<dbReference type="PANTHER" id="PTHR43918">
    <property type="entry name" value="ACETYLCHOLINESTERASE"/>
    <property type="match status" value="1"/>
</dbReference>
<dbReference type="PROSITE" id="PS00941">
    <property type="entry name" value="CARBOXYLESTERASE_B_2"/>
    <property type="match status" value="1"/>
</dbReference>
<dbReference type="SUPFAM" id="SSF53474">
    <property type="entry name" value="alpha/beta-Hydrolases"/>
    <property type="match status" value="1"/>
</dbReference>
<feature type="domain" description="Carboxylesterase type B" evidence="4">
    <location>
        <begin position="35"/>
        <end position="530"/>
    </location>
</feature>
<dbReference type="PROSITE" id="PS00122">
    <property type="entry name" value="CARBOXYLESTERASE_B_1"/>
    <property type="match status" value="1"/>
</dbReference>
<gene>
    <name evidence="5" type="ORF">K452DRAFT_222508</name>
</gene>
<evidence type="ECO:0000256" key="1">
    <source>
        <dbReference type="ARBA" id="ARBA00005964"/>
    </source>
</evidence>
<dbReference type="InterPro" id="IPR019819">
    <property type="entry name" value="Carboxylesterase_B_CS"/>
</dbReference>
<comment type="similarity">
    <text evidence="1 3">Belongs to the type-B carboxylesterase/lipase family.</text>
</comment>
<evidence type="ECO:0000313" key="6">
    <source>
        <dbReference type="Proteomes" id="UP000799438"/>
    </source>
</evidence>
<dbReference type="EMBL" id="ML995479">
    <property type="protein sequence ID" value="KAF2144742.1"/>
    <property type="molecule type" value="Genomic_DNA"/>
</dbReference>
<dbReference type="Proteomes" id="UP000799438">
    <property type="component" value="Unassembled WGS sequence"/>
</dbReference>
<dbReference type="Gene3D" id="3.40.50.1820">
    <property type="entry name" value="alpha/beta hydrolase"/>
    <property type="match status" value="1"/>
</dbReference>
<dbReference type="InterPro" id="IPR050654">
    <property type="entry name" value="AChE-related_enzymes"/>
</dbReference>
<organism evidence="5 6">
    <name type="scientific">Aplosporella prunicola CBS 121167</name>
    <dbReference type="NCBI Taxonomy" id="1176127"/>
    <lineage>
        <taxon>Eukaryota</taxon>
        <taxon>Fungi</taxon>
        <taxon>Dikarya</taxon>
        <taxon>Ascomycota</taxon>
        <taxon>Pezizomycotina</taxon>
        <taxon>Dothideomycetes</taxon>
        <taxon>Dothideomycetes incertae sedis</taxon>
        <taxon>Botryosphaeriales</taxon>
        <taxon>Aplosporellaceae</taxon>
        <taxon>Aplosporella</taxon>
    </lineage>
</organism>
<evidence type="ECO:0000313" key="5">
    <source>
        <dbReference type="EMBL" id="KAF2144742.1"/>
    </source>
</evidence>
<evidence type="ECO:0000259" key="4">
    <source>
        <dbReference type="Pfam" id="PF00135"/>
    </source>
</evidence>
<sequence length="566" mass="61154">MWFATGALLLWAAQDVLSAPSASHVKKAAPSATVKNGTYTGVHSTSYKQDFFLGMPFAQPPVGDLRFRNPQSLNTTWDGAKSATAYSDTCVGYGSDQFGYEVTEDCLYLNVVRPSGYDNQKLPVAFWIHGGGFFEGSAGDKRYNLSFIVQNGVDLGKPFIAVSTNYRLSAWGFLQGEDVQKSGQTNVGIRDQRLALHWVQENIGAFGGDPSKVTIWGESAGAASVGAHLVAYNGRDDKLFRGAVMQSGAPIYFAALNSSTDQQPKYEQLLTAVGCSNATDSLDCLRAVPYEDLNKAINTTALTQWGLSFDHDLFQELGSVQVAKGDVVRVPIIMGANSDEGTAFGTYGIDNTTQFENSLLASGVPANFTPSILEAYPDIPALGIPGSGALGPLPADFRPSLPYGAQFRRSAAYGGDYTFIASRRRTCELWATHGLAAYCYRFNAIPAGLAQIPGVTHFQEVAFVFDNVDGLGYAPVATPPFQGKGKGYTDLAKLMSNSWVSFIVDGDPNGYNRQGRQNTGKWPKYDNSNPLDFVFDANVTSHTEPDTYRKEGMKLIADHAADVYGR</sequence>
<evidence type="ECO:0000256" key="2">
    <source>
        <dbReference type="ARBA" id="ARBA00022801"/>
    </source>
</evidence>